<gene>
    <name evidence="9" type="ORF">KU392_00270</name>
</gene>
<organism evidence="9 10">
    <name type="scientific">Advenella alkanexedens</name>
    <dbReference type="NCBI Taxonomy" id="1481665"/>
    <lineage>
        <taxon>Bacteria</taxon>
        <taxon>Pseudomonadati</taxon>
        <taxon>Pseudomonadota</taxon>
        <taxon>Betaproteobacteria</taxon>
        <taxon>Burkholderiales</taxon>
        <taxon>Alcaligenaceae</taxon>
    </lineage>
</organism>
<evidence type="ECO:0000256" key="6">
    <source>
        <dbReference type="ARBA" id="ARBA00022840"/>
    </source>
</evidence>
<dbReference type="PANTHER" id="PTHR43599:SF3">
    <property type="entry name" value="SI:DKEY-6E2.2"/>
    <property type="match status" value="1"/>
</dbReference>
<evidence type="ECO:0000256" key="4">
    <source>
        <dbReference type="ARBA" id="ARBA00022741"/>
    </source>
</evidence>
<evidence type="ECO:0000256" key="1">
    <source>
        <dbReference type="ARBA" id="ARBA00004672"/>
    </source>
</evidence>
<evidence type="ECO:0000313" key="10">
    <source>
        <dbReference type="Proteomes" id="UP000722165"/>
    </source>
</evidence>
<dbReference type="Pfam" id="PF01259">
    <property type="entry name" value="SAICAR_synt"/>
    <property type="match status" value="1"/>
</dbReference>
<dbReference type="Proteomes" id="UP000722165">
    <property type="component" value="Unassembled WGS sequence"/>
</dbReference>
<evidence type="ECO:0000259" key="8">
    <source>
        <dbReference type="Pfam" id="PF01259"/>
    </source>
</evidence>
<dbReference type="EC" id="6.3.2.6" evidence="2"/>
<dbReference type="InterPro" id="IPR050089">
    <property type="entry name" value="SAICAR_synthetase"/>
</dbReference>
<feature type="domain" description="SAICAR synthetase/ADE2 N-terminal" evidence="8">
    <location>
        <begin position="6"/>
        <end position="222"/>
    </location>
</feature>
<dbReference type="InterPro" id="IPR028923">
    <property type="entry name" value="SAICAR_synt/ADE2_N"/>
</dbReference>
<evidence type="ECO:0000256" key="7">
    <source>
        <dbReference type="ARBA" id="ARBA00048475"/>
    </source>
</evidence>
<dbReference type="PROSITE" id="PS01058">
    <property type="entry name" value="SAICAR_SYNTHETASE_2"/>
    <property type="match status" value="1"/>
</dbReference>
<evidence type="ECO:0000313" key="9">
    <source>
        <dbReference type="EMBL" id="MBV4395686.1"/>
    </source>
</evidence>
<dbReference type="SUPFAM" id="SSF56104">
    <property type="entry name" value="SAICAR synthase-like"/>
    <property type="match status" value="1"/>
</dbReference>
<name>A0ABS6NJ75_9BURK</name>
<evidence type="ECO:0000256" key="2">
    <source>
        <dbReference type="ARBA" id="ARBA00012217"/>
    </source>
</evidence>
<keyword evidence="6" id="KW-0067">ATP-binding</keyword>
<keyword evidence="4" id="KW-0547">Nucleotide-binding</keyword>
<comment type="catalytic activity">
    <reaction evidence="7">
        <text>5-amino-1-(5-phospho-D-ribosyl)imidazole-4-carboxylate + L-aspartate + ATP = (2S)-2-[5-amino-1-(5-phospho-beta-D-ribosyl)imidazole-4-carboxamido]succinate + ADP + phosphate + 2 H(+)</text>
        <dbReference type="Rhea" id="RHEA:22628"/>
        <dbReference type="ChEBI" id="CHEBI:15378"/>
        <dbReference type="ChEBI" id="CHEBI:29991"/>
        <dbReference type="ChEBI" id="CHEBI:30616"/>
        <dbReference type="ChEBI" id="CHEBI:43474"/>
        <dbReference type="ChEBI" id="CHEBI:58443"/>
        <dbReference type="ChEBI" id="CHEBI:77657"/>
        <dbReference type="ChEBI" id="CHEBI:456216"/>
        <dbReference type="EC" id="6.3.2.6"/>
    </reaction>
</comment>
<comment type="caution">
    <text evidence="9">The sequence shown here is derived from an EMBL/GenBank/DDBJ whole genome shotgun (WGS) entry which is preliminary data.</text>
</comment>
<reference evidence="9 10" key="1">
    <citation type="submission" date="2021-06" db="EMBL/GenBank/DDBJ databases">
        <authorList>
            <person name="Lu T."/>
            <person name="Wang Q."/>
            <person name="Han X."/>
        </authorList>
    </citation>
    <scope>NUCLEOTIDE SEQUENCE [LARGE SCALE GENOMIC DNA]</scope>
    <source>
        <strain evidence="9 10">LAM0050</strain>
    </source>
</reference>
<sequence>MNTSEKIYSGKTKDLYALSNGNILLVFKDDVTGDNGVIDPGANTVIGKVEGKGRKSLAMTDYFFKRLHAADIPTHLVNVDLENGTMEVRRAEPMGKSAKGAGGLEFVCRTRPWGSFLRRYQQYIADVNANLDYLVEITVKDDERGDPLINDDTLVALGLVSPAHLKHAKELTRRVCRIVEDDLRSKGLTLVDMKIEIGLVGDDVVVIDEISADAMRVMDENGKVLEHGTVYEKLINQ</sequence>
<comment type="pathway">
    <text evidence="1">Purine metabolism; IMP biosynthesis via de novo pathway; 5-amino-1-(5-phospho-D-ribosyl)imidazole-4-carboxamide from 5-amino-1-(5-phospho-D-ribosyl)imidazole-4-carboxylate: step 1/2.</text>
</comment>
<proteinExistence type="predicted"/>
<keyword evidence="3" id="KW-0436">Ligase</keyword>
<evidence type="ECO:0000256" key="3">
    <source>
        <dbReference type="ARBA" id="ARBA00022598"/>
    </source>
</evidence>
<evidence type="ECO:0000256" key="5">
    <source>
        <dbReference type="ARBA" id="ARBA00022755"/>
    </source>
</evidence>
<dbReference type="PANTHER" id="PTHR43599">
    <property type="entry name" value="MULTIFUNCTIONAL PROTEIN ADE2"/>
    <property type="match status" value="1"/>
</dbReference>
<protein>
    <recommendedName>
        <fullName evidence="2">phosphoribosylaminoimidazolesuccinocarboxamide synthase</fullName>
        <ecNumber evidence="2">6.3.2.6</ecNumber>
    </recommendedName>
</protein>
<keyword evidence="10" id="KW-1185">Reference proteome</keyword>
<keyword evidence="5" id="KW-0658">Purine biosynthesis</keyword>
<accession>A0ABS6NJ75</accession>
<dbReference type="RefSeq" id="WP_169294802.1">
    <property type="nucleotide sequence ID" value="NZ_JAHSPR010000001.1"/>
</dbReference>
<dbReference type="Gene3D" id="3.30.470.20">
    <property type="entry name" value="ATP-grasp fold, B domain"/>
    <property type="match status" value="1"/>
</dbReference>
<dbReference type="EMBL" id="JAHSPR010000001">
    <property type="protein sequence ID" value="MBV4395686.1"/>
    <property type="molecule type" value="Genomic_DNA"/>
</dbReference>
<dbReference type="InterPro" id="IPR018236">
    <property type="entry name" value="SAICAR_synthetase_CS"/>
</dbReference>
<dbReference type="Gene3D" id="3.30.200.20">
    <property type="entry name" value="Phosphorylase Kinase, domain 1"/>
    <property type="match status" value="1"/>
</dbReference>